<comment type="caution">
    <text evidence="5">The sequence shown here is derived from an EMBL/GenBank/DDBJ whole genome shotgun (WGS) entry which is preliminary data.</text>
</comment>
<dbReference type="InterPro" id="IPR002942">
    <property type="entry name" value="S4_RNA-bd"/>
</dbReference>
<reference evidence="6" key="1">
    <citation type="journal article" date="2019" name="Int. J. Syst. Evol. Microbiol.">
        <title>The Global Catalogue of Microorganisms (GCM) 10K type strain sequencing project: providing services to taxonomists for standard genome sequencing and annotation.</title>
        <authorList>
            <consortium name="The Broad Institute Genomics Platform"/>
            <consortium name="The Broad Institute Genome Sequencing Center for Infectious Disease"/>
            <person name="Wu L."/>
            <person name="Ma J."/>
        </authorList>
    </citation>
    <scope>NUCLEOTIDE SEQUENCE [LARGE SCALE GENOMIC DNA]</scope>
    <source>
        <strain evidence="6">JCM 16082</strain>
    </source>
</reference>
<feature type="compositionally biased region" description="Basic and acidic residues" evidence="3">
    <location>
        <begin position="1"/>
        <end position="17"/>
    </location>
</feature>
<proteinExistence type="predicted"/>
<evidence type="ECO:0000256" key="3">
    <source>
        <dbReference type="SAM" id="MobiDB-lite"/>
    </source>
</evidence>
<dbReference type="RefSeq" id="WP_343765745.1">
    <property type="nucleotide sequence ID" value="NZ_BAAAFG010000015.1"/>
</dbReference>
<dbReference type="Gene3D" id="3.30.70.580">
    <property type="entry name" value="Pseudouridine synthase I, catalytic domain, N-terminal subdomain"/>
    <property type="match status" value="1"/>
</dbReference>
<name>A0ABP3XVN5_9FLAO</name>
<dbReference type="InterPro" id="IPR020094">
    <property type="entry name" value="TruA/RsuA/RluB/E/F_N"/>
</dbReference>
<dbReference type="Gene3D" id="3.30.70.1560">
    <property type="entry name" value="Alpha-L RNA-binding motif"/>
    <property type="match status" value="1"/>
</dbReference>
<dbReference type="Gene3D" id="3.10.290.10">
    <property type="entry name" value="RNA-binding S4 domain"/>
    <property type="match status" value="1"/>
</dbReference>
<dbReference type="InterPro" id="IPR042092">
    <property type="entry name" value="PsdUridine_s_RsuA/RluB/E/F_cat"/>
</dbReference>
<keyword evidence="2" id="KW-0694">RNA-binding</keyword>
<sequence length="269" mass="29960">MSNQDKSKSRPRGEKAPSKGAKRKAANRKPAIARDEIRLNKYIANAGICSRRDADVYIASGNVMVNGKVVTEMGYKVSPTDEVKFDGRRLSANKPEYLLLNKPKSFYVTTSPRKSGRSVIDLVANGVSSPVRPVGKLERSAMGLLVITSDGALIESLSNPKHGIRQIYQVVLNKELDYADFIKIKEGVSLEDGTVHVDDISYIEKRPKREVGIELKSVKDHVVQRLFKKLGYEVETLDRVAYAGLTKKDLPRGKYRTLTKQEVINLGML</sequence>
<protein>
    <submittedName>
        <fullName evidence="5">Pseudouridine synthase</fullName>
    </submittedName>
</protein>
<feature type="region of interest" description="Disordered" evidence="3">
    <location>
        <begin position="1"/>
        <end position="31"/>
    </location>
</feature>
<dbReference type="Pfam" id="PF00849">
    <property type="entry name" value="PseudoU_synth_2"/>
    <property type="match status" value="1"/>
</dbReference>
<dbReference type="InterPro" id="IPR036986">
    <property type="entry name" value="S4_RNA-bd_sf"/>
</dbReference>
<keyword evidence="1" id="KW-0413">Isomerase</keyword>
<dbReference type="Pfam" id="PF01479">
    <property type="entry name" value="S4"/>
    <property type="match status" value="1"/>
</dbReference>
<dbReference type="SUPFAM" id="SSF55174">
    <property type="entry name" value="Alpha-L RNA-binding motif"/>
    <property type="match status" value="1"/>
</dbReference>
<evidence type="ECO:0000313" key="5">
    <source>
        <dbReference type="EMBL" id="GAA0872422.1"/>
    </source>
</evidence>
<evidence type="ECO:0000256" key="1">
    <source>
        <dbReference type="ARBA" id="ARBA00023235"/>
    </source>
</evidence>
<evidence type="ECO:0000313" key="6">
    <source>
        <dbReference type="Proteomes" id="UP001500507"/>
    </source>
</evidence>
<dbReference type="InterPro" id="IPR006145">
    <property type="entry name" value="PsdUridine_synth_RsuA/RluA"/>
</dbReference>
<dbReference type="Proteomes" id="UP001500507">
    <property type="component" value="Unassembled WGS sequence"/>
</dbReference>
<dbReference type="EMBL" id="BAAAFG010000015">
    <property type="protein sequence ID" value="GAA0872422.1"/>
    <property type="molecule type" value="Genomic_DNA"/>
</dbReference>
<feature type="domain" description="RNA-binding S4" evidence="4">
    <location>
        <begin position="37"/>
        <end position="95"/>
    </location>
</feature>
<dbReference type="SUPFAM" id="SSF55120">
    <property type="entry name" value="Pseudouridine synthase"/>
    <property type="match status" value="1"/>
</dbReference>
<dbReference type="PROSITE" id="PS50889">
    <property type="entry name" value="S4"/>
    <property type="match status" value="1"/>
</dbReference>
<dbReference type="InterPro" id="IPR020103">
    <property type="entry name" value="PsdUridine_synth_cat_dom_sf"/>
</dbReference>
<dbReference type="SMART" id="SM00363">
    <property type="entry name" value="S4"/>
    <property type="match status" value="1"/>
</dbReference>
<dbReference type="InterPro" id="IPR050343">
    <property type="entry name" value="RsuA_PseudoU_synthase"/>
</dbReference>
<evidence type="ECO:0000259" key="4">
    <source>
        <dbReference type="SMART" id="SM00363"/>
    </source>
</evidence>
<gene>
    <name evidence="5" type="ORF">GCM10009117_15690</name>
</gene>
<dbReference type="CDD" id="cd00165">
    <property type="entry name" value="S4"/>
    <property type="match status" value="1"/>
</dbReference>
<dbReference type="PANTHER" id="PTHR47683:SF2">
    <property type="entry name" value="RNA-BINDING S4 DOMAIN-CONTAINING PROTEIN"/>
    <property type="match status" value="1"/>
</dbReference>
<organism evidence="5 6">
    <name type="scientific">Gangjinia marincola</name>
    <dbReference type="NCBI Taxonomy" id="578463"/>
    <lineage>
        <taxon>Bacteria</taxon>
        <taxon>Pseudomonadati</taxon>
        <taxon>Bacteroidota</taxon>
        <taxon>Flavobacteriia</taxon>
        <taxon>Flavobacteriales</taxon>
        <taxon>Flavobacteriaceae</taxon>
        <taxon>Gangjinia</taxon>
    </lineage>
</organism>
<accession>A0ABP3XVN5</accession>
<dbReference type="PANTHER" id="PTHR47683">
    <property type="entry name" value="PSEUDOURIDINE SYNTHASE FAMILY PROTEIN-RELATED"/>
    <property type="match status" value="1"/>
</dbReference>
<keyword evidence="6" id="KW-1185">Reference proteome</keyword>
<evidence type="ECO:0000256" key="2">
    <source>
        <dbReference type="PROSITE-ProRule" id="PRU00182"/>
    </source>
</evidence>